<dbReference type="SMART" id="SM01117">
    <property type="entry name" value="Cyt-b5"/>
    <property type="match status" value="1"/>
</dbReference>
<dbReference type="SUPFAM" id="SSF55856">
    <property type="entry name" value="Cytochrome b5-like heme/steroid binding domain"/>
    <property type="match status" value="1"/>
</dbReference>
<accession>A0A4R2S8E5</accession>
<dbReference type="Pfam" id="PF00173">
    <property type="entry name" value="Cyt-b5"/>
    <property type="match status" value="1"/>
</dbReference>
<evidence type="ECO:0000313" key="3">
    <source>
        <dbReference type="Proteomes" id="UP000294813"/>
    </source>
</evidence>
<dbReference type="Proteomes" id="UP000294813">
    <property type="component" value="Unassembled WGS sequence"/>
</dbReference>
<feature type="domain" description="Cytochrome b5 heme-binding" evidence="1">
    <location>
        <begin position="30"/>
        <end position="101"/>
    </location>
</feature>
<comment type="caution">
    <text evidence="2">The sequence shown here is derived from an EMBL/GenBank/DDBJ whole genome shotgun (WGS) entry which is preliminary data.</text>
</comment>
<dbReference type="InterPro" id="IPR036400">
    <property type="entry name" value="Cyt_B5-like_heme/steroid_sf"/>
</dbReference>
<dbReference type="InterPro" id="IPR001199">
    <property type="entry name" value="Cyt_B5-like_heme/steroid-bd"/>
</dbReference>
<proteinExistence type="predicted"/>
<name>A0A4R2S8E5_9FIRM</name>
<organism evidence="2 3">
    <name type="scientific">Heliophilum fasciatum</name>
    <dbReference type="NCBI Taxonomy" id="35700"/>
    <lineage>
        <taxon>Bacteria</taxon>
        <taxon>Bacillati</taxon>
        <taxon>Bacillota</taxon>
        <taxon>Clostridia</taxon>
        <taxon>Eubacteriales</taxon>
        <taxon>Heliobacteriaceae</taxon>
        <taxon>Heliophilum</taxon>
    </lineage>
</organism>
<dbReference type="EMBL" id="SLXT01000002">
    <property type="protein sequence ID" value="TCP68691.1"/>
    <property type="molecule type" value="Genomic_DNA"/>
</dbReference>
<protein>
    <submittedName>
        <fullName evidence="2">Putative heme/steroid binding protein</fullName>
    </submittedName>
</protein>
<dbReference type="OrthoDB" id="9785263at2"/>
<evidence type="ECO:0000313" key="2">
    <source>
        <dbReference type="EMBL" id="TCP68691.1"/>
    </source>
</evidence>
<evidence type="ECO:0000259" key="1">
    <source>
        <dbReference type="SMART" id="SM01117"/>
    </source>
</evidence>
<gene>
    <name evidence="2" type="ORF">EDD73_10287</name>
</gene>
<dbReference type="Gene3D" id="3.10.120.10">
    <property type="entry name" value="Cytochrome b5-like heme/steroid binding domain"/>
    <property type="match status" value="1"/>
</dbReference>
<dbReference type="AlphaFoldDB" id="A0A4R2S8E5"/>
<reference evidence="2 3" key="1">
    <citation type="submission" date="2019-03" db="EMBL/GenBank/DDBJ databases">
        <title>Genomic Encyclopedia of Type Strains, Phase IV (KMG-IV): sequencing the most valuable type-strain genomes for metagenomic binning, comparative biology and taxonomic classification.</title>
        <authorList>
            <person name="Goeker M."/>
        </authorList>
    </citation>
    <scope>NUCLEOTIDE SEQUENCE [LARGE SCALE GENOMIC DNA]</scope>
    <source>
        <strain evidence="2 3">DSM 11170</strain>
    </source>
</reference>
<keyword evidence="3" id="KW-1185">Reference proteome</keyword>
<sequence length="101" mass="11408">MDNHNWRYPTVQKRWERAPWQQQQTPPLSLTLAELAQYNGKKGMPAYIAVDGVIYDVTMEAAWAAASHFSLRAGQDLSGPYRACHRGQGILARLKVVGQLR</sequence>
<dbReference type="RefSeq" id="WP_131917890.1">
    <property type="nucleotide sequence ID" value="NZ_JAOQNU010000002.1"/>
</dbReference>